<dbReference type="Gene3D" id="2.60.120.970">
    <property type="match status" value="1"/>
</dbReference>
<dbReference type="PROSITE" id="PS00250">
    <property type="entry name" value="TGF_BETA_1"/>
    <property type="match status" value="1"/>
</dbReference>
<dbReference type="PROSITE" id="PS51362">
    <property type="entry name" value="TGF_BETA_2"/>
    <property type="match status" value="1"/>
</dbReference>
<comment type="similarity">
    <text evidence="2 6">Belongs to the TGF-beta family.</text>
</comment>
<dbReference type="GO" id="GO:0005615">
    <property type="term" value="C:extracellular space"/>
    <property type="evidence" value="ECO:0007669"/>
    <property type="project" value="TreeGrafter"/>
</dbReference>
<evidence type="ECO:0000256" key="6">
    <source>
        <dbReference type="RuleBase" id="RU000354"/>
    </source>
</evidence>
<evidence type="ECO:0000259" key="7">
    <source>
        <dbReference type="PROSITE" id="PS51362"/>
    </source>
</evidence>
<evidence type="ECO:0000256" key="5">
    <source>
        <dbReference type="ARBA" id="ARBA00023157"/>
    </source>
</evidence>
<dbReference type="Gene3D" id="2.10.90.10">
    <property type="entry name" value="Cystine-knot cytokines"/>
    <property type="match status" value="1"/>
</dbReference>
<dbReference type="Pfam" id="PF00019">
    <property type="entry name" value="TGF_beta"/>
    <property type="match status" value="1"/>
</dbReference>
<reference evidence="8" key="1">
    <citation type="submission" date="2022-08" db="UniProtKB">
        <authorList>
            <consortium name="EnsemblMetazoa"/>
        </authorList>
    </citation>
    <scope>IDENTIFICATION</scope>
    <source>
        <strain evidence="8">Israel</strain>
    </source>
</reference>
<sequence>MRHGRRQPDILHFHISPMTHTTVQRAVLHVYVHGEVWLKRHVNHDLTSLQHRPNITVTAHRIVRSQIQPSDTLHSRAEGATVVNLDAGLGSTISIDVTQLVIDWYNNPQTNYGLFLKMHEPWMRQLLLLDDPGGKNVPYIEIVTKDRRHRRPKRSTSLTCRENENETRCCRYPLVVDFDKFGWDWVIAPKQYDANYCSGECSINFLTRYGHTHVMQLASSAQACCSPRKMAPLTLLYFNPQEQIVHTTLQNMIVQMCSCS</sequence>
<name>A0A1B0DDS2_PHLPP</name>
<keyword evidence="4 6" id="KW-0339">Growth factor</keyword>
<evidence type="ECO:0000313" key="8">
    <source>
        <dbReference type="EnsemblMetazoa" id="PPAI006045-PA"/>
    </source>
</evidence>
<dbReference type="AlphaFoldDB" id="A0A1B0DDS2"/>
<dbReference type="VEuPathDB" id="VectorBase:PPAI006045"/>
<keyword evidence="3" id="KW-0964">Secreted</keyword>
<dbReference type="Proteomes" id="UP000092462">
    <property type="component" value="Unassembled WGS sequence"/>
</dbReference>
<dbReference type="PANTHER" id="PTHR11848:SF262">
    <property type="entry name" value="LD29161P"/>
    <property type="match status" value="1"/>
</dbReference>
<feature type="domain" description="TGF-beta family profile" evidence="7">
    <location>
        <begin position="151"/>
        <end position="260"/>
    </location>
</feature>
<evidence type="ECO:0000256" key="1">
    <source>
        <dbReference type="ARBA" id="ARBA00004613"/>
    </source>
</evidence>
<organism evidence="8 9">
    <name type="scientific">Phlebotomus papatasi</name>
    <name type="common">Sandfly</name>
    <dbReference type="NCBI Taxonomy" id="29031"/>
    <lineage>
        <taxon>Eukaryota</taxon>
        <taxon>Metazoa</taxon>
        <taxon>Ecdysozoa</taxon>
        <taxon>Arthropoda</taxon>
        <taxon>Hexapoda</taxon>
        <taxon>Insecta</taxon>
        <taxon>Pterygota</taxon>
        <taxon>Neoptera</taxon>
        <taxon>Endopterygota</taxon>
        <taxon>Diptera</taxon>
        <taxon>Nematocera</taxon>
        <taxon>Psychodoidea</taxon>
        <taxon>Psychodidae</taxon>
        <taxon>Phlebotomus</taxon>
        <taxon>Phlebotomus</taxon>
    </lineage>
</organism>
<accession>A0A1B0DDS2</accession>
<dbReference type="EMBL" id="AJVK01032197">
    <property type="status" value="NOT_ANNOTATED_CDS"/>
    <property type="molecule type" value="Genomic_DNA"/>
</dbReference>
<dbReference type="InterPro" id="IPR015615">
    <property type="entry name" value="TGF-beta-rel"/>
</dbReference>
<keyword evidence="9" id="KW-1185">Reference proteome</keyword>
<evidence type="ECO:0000256" key="4">
    <source>
        <dbReference type="ARBA" id="ARBA00023030"/>
    </source>
</evidence>
<protein>
    <recommendedName>
        <fullName evidence="7">TGF-beta family profile domain-containing protein</fullName>
    </recommendedName>
</protein>
<keyword evidence="5" id="KW-1015">Disulfide bond</keyword>
<dbReference type="InterPro" id="IPR029034">
    <property type="entry name" value="Cystine-knot_cytokine"/>
</dbReference>
<dbReference type="GO" id="GO:0008083">
    <property type="term" value="F:growth factor activity"/>
    <property type="evidence" value="ECO:0007669"/>
    <property type="project" value="UniProtKB-KW"/>
</dbReference>
<evidence type="ECO:0000313" key="9">
    <source>
        <dbReference type="Proteomes" id="UP000092462"/>
    </source>
</evidence>
<dbReference type="EnsemblMetazoa" id="PPAI006045-RA">
    <property type="protein sequence ID" value="PPAI006045-PA"/>
    <property type="gene ID" value="PPAI006045"/>
</dbReference>
<dbReference type="SUPFAM" id="SSF57501">
    <property type="entry name" value="Cystine-knot cytokines"/>
    <property type="match status" value="1"/>
</dbReference>
<comment type="subcellular location">
    <subcellularLocation>
        <location evidence="1">Secreted</location>
    </subcellularLocation>
</comment>
<dbReference type="InterPro" id="IPR017948">
    <property type="entry name" value="TGFb_CS"/>
</dbReference>
<evidence type="ECO:0000256" key="2">
    <source>
        <dbReference type="ARBA" id="ARBA00006656"/>
    </source>
</evidence>
<dbReference type="SMART" id="SM00204">
    <property type="entry name" value="TGFB"/>
    <property type="match status" value="1"/>
</dbReference>
<proteinExistence type="inferred from homology"/>
<evidence type="ECO:0000256" key="3">
    <source>
        <dbReference type="ARBA" id="ARBA00022525"/>
    </source>
</evidence>
<dbReference type="CDD" id="cd13751">
    <property type="entry name" value="TGF_beta_GDF8_like"/>
    <property type="match status" value="1"/>
</dbReference>
<dbReference type="InterPro" id="IPR001839">
    <property type="entry name" value="TGF-b_C"/>
</dbReference>
<dbReference type="PANTHER" id="PTHR11848">
    <property type="entry name" value="TGF-BETA FAMILY"/>
    <property type="match status" value="1"/>
</dbReference>
<dbReference type="VEuPathDB" id="VectorBase:PPAPM1_005215"/>
<dbReference type="GO" id="GO:0005125">
    <property type="term" value="F:cytokine activity"/>
    <property type="evidence" value="ECO:0007669"/>
    <property type="project" value="TreeGrafter"/>
</dbReference>